<dbReference type="InterPro" id="IPR032675">
    <property type="entry name" value="LRR_dom_sf"/>
</dbReference>
<evidence type="ECO:0000313" key="1">
    <source>
        <dbReference type="EMBL" id="KAJ7349130.1"/>
    </source>
</evidence>
<organism evidence="1 2">
    <name type="scientific">Mycena albidolilacea</name>
    <dbReference type="NCBI Taxonomy" id="1033008"/>
    <lineage>
        <taxon>Eukaryota</taxon>
        <taxon>Fungi</taxon>
        <taxon>Dikarya</taxon>
        <taxon>Basidiomycota</taxon>
        <taxon>Agaricomycotina</taxon>
        <taxon>Agaricomycetes</taxon>
        <taxon>Agaricomycetidae</taxon>
        <taxon>Agaricales</taxon>
        <taxon>Marasmiineae</taxon>
        <taxon>Mycenaceae</taxon>
        <taxon>Mycena</taxon>
    </lineage>
</organism>
<reference evidence="1" key="1">
    <citation type="submission" date="2023-03" db="EMBL/GenBank/DDBJ databases">
        <title>Massive genome expansion in bonnet fungi (Mycena s.s.) driven by repeated elements and novel gene families across ecological guilds.</title>
        <authorList>
            <consortium name="Lawrence Berkeley National Laboratory"/>
            <person name="Harder C.B."/>
            <person name="Miyauchi S."/>
            <person name="Viragh M."/>
            <person name="Kuo A."/>
            <person name="Thoen E."/>
            <person name="Andreopoulos B."/>
            <person name="Lu D."/>
            <person name="Skrede I."/>
            <person name="Drula E."/>
            <person name="Henrissat B."/>
            <person name="Morin E."/>
            <person name="Kohler A."/>
            <person name="Barry K."/>
            <person name="LaButti K."/>
            <person name="Morin E."/>
            <person name="Salamov A."/>
            <person name="Lipzen A."/>
            <person name="Mereny Z."/>
            <person name="Hegedus B."/>
            <person name="Baldrian P."/>
            <person name="Stursova M."/>
            <person name="Weitz H."/>
            <person name="Taylor A."/>
            <person name="Grigoriev I.V."/>
            <person name="Nagy L.G."/>
            <person name="Martin F."/>
            <person name="Kauserud H."/>
        </authorList>
    </citation>
    <scope>NUCLEOTIDE SEQUENCE</scope>
    <source>
        <strain evidence="1">CBHHK002</strain>
    </source>
</reference>
<keyword evidence="2" id="KW-1185">Reference proteome</keyword>
<dbReference type="Proteomes" id="UP001218218">
    <property type="component" value="Unassembled WGS sequence"/>
</dbReference>
<gene>
    <name evidence="1" type="ORF">DFH08DRAFT_136326</name>
</gene>
<evidence type="ECO:0000313" key="2">
    <source>
        <dbReference type="Proteomes" id="UP001218218"/>
    </source>
</evidence>
<protein>
    <recommendedName>
        <fullName evidence="3">F-box domain-containing protein</fullName>
    </recommendedName>
</protein>
<name>A0AAD7A4Z0_9AGAR</name>
<sequence>MDDNLVFPLARTPLEVTELILGRVESRRDLVSFAAASTACKELVIPRHTEYRTLRVGHAPEIWAHLAQRPDLARNIRHVTIRGAPPLKIYSKPERYPVTLVDAVASAADESDTVIANICEALRSMEFLRSFTWIAAWSPMGPYLDFSHYYSDVFQVLKESKSLVQFKMVDKMVPGTLARPAEEEEYPLWHIGDLESLSVRQLGWWPRGLNSLLCSSPNLQTLDIRLPNDGSHVFTSCLFPQLRRLNLNSTGSSSEQEIVEFLQKHPSIEDLHWYPHNDTLRLGHGSLPNLKCLITSSGIACAVLADPTVPSRAIECVSQLSLDDSTLAILDAIDTSQLRDMRVWRYPGLESIDHLAELFPNLTHLEIPNFGIPTRQDENNNYVIDDYILTLAKFGHLEYLIDSALWAMLLIGGEASDKIATLAARCPSLQRLGYFNTQKSEYMDIVLCRERGKVSWSEEMVEKEWHRI</sequence>
<dbReference type="AlphaFoldDB" id="A0AAD7A4Z0"/>
<accession>A0AAD7A4Z0</accession>
<comment type="caution">
    <text evidence="1">The sequence shown here is derived from an EMBL/GenBank/DDBJ whole genome shotgun (WGS) entry which is preliminary data.</text>
</comment>
<evidence type="ECO:0008006" key="3">
    <source>
        <dbReference type="Google" id="ProtNLM"/>
    </source>
</evidence>
<dbReference type="Gene3D" id="3.80.10.10">
    <property type="entry name" value="Ribonuclease Inhibitor"/>
    <property type="match status" value="1"/>
</dbReference>
<proteinExistence type="predicted"/>
<dbReference type="EMBL" id="JARIHO010000016">
    <property type="protein sequence ID" value="KAJ7349130.1"/>
    <property type="molecule type" value="Genomic_DNA"/>
</dbReference>
<dbReference type="SUPFAM" id="SSF52058">
    <property type="entry name" value="L domain-like"/>
    <property type="match status" value="1"/>
</dbReference>